<name>A0A5J4Q9B5_9ZZZZ</name>
<feature type="non-terminal residue" evidence="1">
    <location>
        <position position="29"/>
    </location>
</feature>
<gene>
    <name evidence="1" type="ORF">EZS27_032617</name>
</gene>
<comment type="caution">
    <text evidence="1">The sequence shown here is derived from an EMBL/GenBank/DDBJ whole genome shotgun (WGS) entry which is preliminary data.</text>
</comment>
<accession>A0A5J4Q9B5</accession>
<proteinExistence type="predicted"/>
<reference evidence="1" key="1">
    <citation type="submission" date="2019-03" db="EMBL/GenBank/DDBJ databases">
        <title>Single cell metagenomics reveals metabolic interactions within the superorganism composed of flagellate Streblomastix strix and complex community of Bacteroidetes bacteria on its surface.</title>
        <authorList>
            <person name="Treitli S.C."/>
            <person name="Kolisko M."/>
            <person name="Husnik F."/>
            <person name="Keeling P."/>
            <person name="Hampl V."/>
        </authorList>
    </citation>
    <scope>NUCLEOTIDE SEQUENCE</scope>
    <source>
        <strain evidence="1">STM</strain>
    </source>
</reference>
<organism evidence="1">
    <name type="scientific">termite gut metagenome</name>
    <dbReference type="NCBI Taxonomy" id="433724"/>
    <lineage>
        <taxon>unclassified sequences</taxon>
        <taxon>metagenomes</taxon>
        <taxon>organismal metagenomes</taxon>
    </lineage>
</organism>
<dbReference type="EMBL" id="SNRY01004604">
    <property type="protein sequence ID" value="KAA6317193.1"/>
    <property type="molecule type" value="Genomic_DNA"/>
</dbReference>
<sequence length="29" mass="3448">MANIIPFLIDYYIFVKTGDMVSEKQIREL</sequence>
<protein>
    <submittedName>
        <fullName evidence="1">Uncharacterized protein</fullName>
    </submittedName>
</protein>
<evidence type="ECO:0000313" key="1">
    <source>
        <dbReference type="EMBL" id="KAA6317193.1"/>
    </source>
</evidence>
<dbReference type="AlphaFoldDB" id="A0A5J4Q9B5"/>